<dbReference type="CDD" id="cd14338">
    <property type="entry name" value="UBA_SIK"/>
    <property type="match status" value="1"/>
</dbReference>
<dbReference type="SUPFAM" id="SSF56112">
    <property type="entry name" value="Protein kinase-like (PK-like)"/>
    <property type="match status" value="1"/>
</dbReference>
<evidence type="ECO:0000256" key="6">
    <source>
        <dbReference type="ARBA" id="ARBA00022553"/>
    </source>
</evidence>
<dbReference type="KEGG" id="osn:115212055"/>
<dbReference type="PANTHER" id="PTHR24346">
    <property type="entry name" value="MAP/MICROTUBULE AFFINITY-REGULATING KINASE"/>
    <property type="match status" value="1"/>
</dbReference>
<accession>A0A6P7SFI7</accession>
<evidence type="ECO:0000256" key="2">
    <source>
        <dbReference type="ARBA" id="ARBA00004496"/>
    </source>
</evidence>
<evidence type="ECO:0000256" key="8">
    <source>
        <dbReference type="ARBA" id="ARBA00022723"/>
    </source>
</evidence>
<keyword evidence="12" id="KW-0460">Magnesium</keyword>
<dbReference type="GO" id="GO:0046872">
    <property type="term" value="F:metal ion binding"/>
    <property type="evidence" value="ECO:0007669"/>
    <property type="project" value="UniProtKB-KW"/>
</dbReference>
<name>A0A6P7SFI7_9MOLL</name>
<dbReference type="PROSITE" id="PS50030">
    <property type="entry name" value="UBA"/>
    <property type="match status" value="1"/>
</dbReference>
<dbReference type="PROSITE" id="PS00108">
    <property type="entry name" value="PROTEIN_KINASE_ST"/>
    <property type="match status" value="1"/>
</dbReference>
<dbReference type="FunFam" id="1.10.510.10:FF:000154">
    <property type="entry name" value="Serine/threonine-protein kinase SIK2"/>
    <property type="match status" value="1"/>
</dbReference>
<keyword evidence="5" id="KW-0723">Serine/threonine-protein kinase</keyword>
<dbReference type="PANTHER" id="PTHR24346:SF74">
    <property type="entry name" value="PROTEIN KINASE DOMAIN-CONTAINING PROTEIN"/>
    <property type="match status" value="1"/>
</dbReference>
<evidence type="ECO:0000256" key="4">
    <source>
        <dbReference type="ARBA" id="ARBA00022490"/>
    </source>
</evidence>
<dbReference type="CDD" id="cd14071">
    <property type="entry name" value="STKc_SIK"/>
    <property type="match status" value="1"/>
</dbReference>
<evidence type="ECO:0000256" key="11">
    <source>
        <dbReference type="ARBA" id="ARBA00022840"/>
    </source>
</evidence>
<dbReference type="InterPro" id="IPR015940">
    <property type="entry name" value="UBA"/>
</dbReference>
<dbReference type="Pfam" id="PF00069">
    <property type="entry name" value="Pkinase"/>
    <property type="match status" value="1"/>
</dbReference>
<dbReference type="InterPro" id="IPR034672">
    <property type="entry name" value="SIK"/>
</dbReference>
<dbReference type="AlphaFoldDB" id="A0A6P7SFI7"/>
<evidence type="ECO:0000256" key="14">
    <source>
        <dbReference type="ARBA" id="ARBA00048679"/>
    </source>
</evidence>
<keyword evidence="15" id="KW-1185">Reference proteome</keyword>
<reference evidence="16" key="1">
    <citation type="submission" date="2025-08" db="UniProtKB">
        <authorList>
            <consortium name="RefSeq"/>
        </authorList>
    </citation>
    <scope>IDENTIFICATION</scope>
</reference>
<keyword evidence="10" id="KW-0418">Kinase</keyword>
<comment type="catalytic activity">
    <reaction evidence="13">
        <text>L-threonyl-[protein] + ATP = O-phospho-L-threonyl-[protein] + ADP + H(+)</text>
        <dbReference type="Rhea" id="RHEA:46608"/>
        <dbReference type="Rhea" id="RHEA-COMP:11060"/>
        <dbReference type="Rhea" id="RHEA-COMP:11605"/>
        <dbReference type="ChEBI" id="CHEBI:15378"/>
        <dbReference type="ChEBI" id="CHEBI:30013"/>
        <dbReference type="ChEBI" id="CHEBI:30616"/>
        <dbReference type="ChEBI" id="CHEBI:61977"/>
        <dbReference type="ChEBI" id="CHEBI:456216"/>
        <dbReference type="EC" id="2.7.11.1"/>
    </reaction>
</comment>
<keyword evidence="7" id="KW-0808">Transferase</keyword>
<proteinExistence type="predicted"/>
<dbReference type="Proteomes" id="UP000515154">
    <property type="component" value="Linkage group LG5"/>
</dbReference>
<gene>
    <name evidence="16" type="primary">LOC115212055</name>
</gene>
<dbReference type="InterPro" id="IPR000719">
    <property type="entry name" value="Prot_kinase_dom"/>
</dbReference>
<keyword evidence="11" id="KW-0067">ATP-binding</keyword>
<evidence type="ECO:0000313" key="15">
    <source>
        <dbReference type="Proteomes" id="UP000515154"/>
    </source>
</evidence>
<evidence type="ECO:0000256" key="13">
    <source>
        <dbReference type="ARBA" id="ARBA00047899"/>
    </source>
</evidence>
<keyword evidence="6" id="KW-0597">Phosphoprotein</keyword>
<dbReference type="InterPro" id="IPR008271">
    <property type="entry name" value="Ser/Thr_kinase_AS"/>
</dbReference>
<keyword evidence="9" id="KW-0547">Nucleotide-binding</keyword>
<keyword evidence="8" id="KW-0479">Metal-binding</keyword>
<sequence>MVMANSNTCSMQQAVRVGFYDIERTLGKGNFAVVKLARHRLTKSEVAIKIIDKTQLDEANLRKVHREVQIMKLLKHPHIVRLYQVMETKKMLYLVTEYAPKGEIFDYIAQKGRMSESEARKKFWQILSAVEYCHNMRVVHRDLKAENLLLDANMNIKIADFGFANYYKPNEHLNTWCGSPPYAAPEVFEGKNYLGPQIDIWSLGVVLYVLVCGALPFDGDNLQTLRYRVLSGRFRIPFFMSTECEQLIRKMLVLDPAKRYTIQQVRNHRWIQEDGGPPKSLPPSPVIGAKGQVGEFSEYILRQMHSNGIDQQHTIESLKNNAYDPFSAIYYLLLDRLKQHRSSFPVYNQLDARKRRPSQIAEQAMNPRLASTQAPSVVPNPAYRMQPLNTKQSLFTKTTDCVPPIGPSTTVPQHTSGYSESSDTTNRSTANPPLPVIPSVLPQATPIAKPACLSDVLSQTCLKPSHTMTSHLITSSIDEGVEADISEIDSYGSDTRTKMQKFSDTSDISPQVSSDSNQSSPFTSFDSTLEADIGLSQTSYSHAGYSTAPSGQQPGQGTVISTTIPTPIQSPPLVSTQVSADYSQDRNETHSPVDFREGRRASDGQMTQGMIAFRQQLRDTTRAQGIAELRQEFQELASNTGPSKGTAELNKARSHRNYHERMKWRQWSLEEAPASKPRQLIKRMSLPAETTDMQPHRLLALKQSMQVEQHLDQVQSEPTTQLLFHHQGVTNTATEYHPGGKKILQHLRLQQKRQSFHKQSVLQHQFQQLNIGSSGSNVTPASTQQVAPTVYPPMQYSMYYMTPQGFPNTTKVKSTTTKLATVNQPVSTFQPHNQQSFQSRPSDITCYSFSHQPTPYSPQVMPQKIVCPNEILPPISSTPSSLIYEANQNQQFIDSSIPSQFASPLLLVPKETAENVNTSCYPSSCEVSAYVQSQKSSNLCNALHLNSVQTQLQAGCRVAVPNFTGCDHQMTNLSYALSPVENNSNTATCDLTVNNNNFLHSKPEHNVARMYSPYTGTTTSEISAKCLSAKDCLPPYTNIQGSDLNFKHTSVLVENNEQHRDFSQTRNFTASENQTNNGTLICDEQMELS</sequence>
<evidence type="ECO:0000256" key="5">
    <source>
        <dbReference type="ARBA" id="ARBA00022527"/>
    </source>
</evidence>
<organism evidence="15 16">
    <name type="scientific">Octopus sinensis</name>
    <name type="common">East Asian common octopus</name>
    <dbReference type="NCBI Taxonomy" id="2607531"/>
    <lineage>
        <taxon>Eukaryota</taxon>
        <taxon>Metazoa</taxon>
        <taxon>Spiralia</taxon>
        <taxon>Lophotrochozoa</taxon>
        <taxon>Mollusca</taxon>
        <taxon>Cephalopoda</taxon>
        <taxon>Coleoidea</taxon>
        <taxon>Octopodiformes</taxon>
        <taxon>Octopoda</taxon>
        <taxon>Incirrata</taxon>
        <taxon>Octopodidae</taxon>
        <taxon>Octopus</taxon>
    </lineage>
</organism>
<dbReference type="Pfam" id="PF23312">
    <property type="entry name" value="UBA_SIK3"/>
    <property type="match status" value="1"/>
</dbReference>
<dbReference type="RefSeq" id="XP_029636723.1">
    <property type="nucleotide sequence ID" value="XM_029780863.2"/>
</dbReference>
<dbReference type="GO" id="GO:0050321">
    <property type="term" value="F:tau-protein kinase activity"/>
    <property type="evidence" value="ECO:0007669"/>
    <property type="project" value="TreeGrafter"/>
</dbReference>
<comment type="catalytic activity">
    <reaction evidence="14">
        <text>L-seryl-[protein] + ATP = O-phospho-L-seryl-[protein] + ADP + H(+)</text>
        <dbReference type="Rhea" id="RHEA:17989"/>
        <dbReference type="Rhea" id="RHEA-COMP:9863"/>
        <dbReference type="Rhea" id="RHEA-COMP:11604"/>
        <dbReference type="ChEBI" id="CHEBI:15378"/>
        <dbReference type="ChEBI" id="CHEBI:29999"/>
        <dbReference type="ChEBI" id="CHEBI:30616"/>
        <dbReference type="ChEBI" id="CHEBI:83421"/>
        <dbReference type="ChEBI" id="CHEBI:456216"/>
        <dbReference type="EC" id="2.7.11.1"/>
    </reaction>
</comment>
<dbReference type="FunFam" id="3.30.200.20:FF:000003">
    <property type="entry name" value="Non-specific serine/threonine protein kinase"/>
    <property type="match status" value="1"/>
</dbReference>
<evidence type="ECO:0000256" key="7">
    <source>
        <dbReference type="ARBA" id="ARBA00022679"/>
    </source>
</evidence>
<dbReference type="GO" id="GO:0035556">
    <property type="term" value="P:intracellular signal transduction"/>
    <property type="evidence" value="ECO:0007669"/>
    <property type="project" value="TreeGrafter"/>
</dbReference>
<dbReference type="InterPro" id="IPR017441">
    <property type="entry name" value="Protein_kinase_ATP_BS"/>
</dbReference>
<dbReference type="PROSITE" id="PS00107">
    <property type="entry name" value="PROTEIN_KINASE_ATP"/>
    <property type="match status" value="1"/>
</dbReference>
<evidence type="ECO:0000313" key="16">
    <source>
        <dbReference type="RefSeq" id="XP_029636723.1"/>
    </source>
</evidence>
<dbReference type="Gene3D" id="1.10.510.10">
    <property type="entry name" value="Transferase(Phosphotransferase) domain 1"/>
    <property type="match status" value="1"/>
</dbReference>
<dbReference type="InterPro" id="IPR057380">
    <property type="entry name" value="UBA_SIK1/2/3"/>
</dbReference>
<dbReference type="InterPro" id="IPR011009">
    <property type="entry name" value="Kinase-like_dom_sf"/>
</dbReference>
<comment type="cofactor">
    <cofactor evidence="1">
        <name>Mg(2+)</name>
        <dbReference type="ChEBI" id="CHEBI:18420"/>
    </cofactor>
</comment>
<evidence type="ECO:0000256" key="1">
    <source>
        <dbReference type="ARBA" id="ARBA00001946"/>
    </source>
</evidence>
<comment type="subcellular location">
    <subcellularLocation>
        <location evidence="2">Cytoplasm</location>
    </subcellularLocation>
</comment>
<dbReference type="GO" id="GO:0005524">
    <property type="term" value="F:ATP binding"/>
    <property type="evidence" value="ECO:0007669"/>
    <property type="project" value="UniProtKB-UniRule"/>
</dbReference>
<dbReference type="EC" id="2.7.11.1" evidence="3"/>
<dbReference type="GO" id="GO:0000226">
    <property type="term" value="P:microtubule cytoskeleton organization"/>
    <property type="evidence" value="ECO:0007669"/>
    <property type="project" value="TreeGrafter"/>
</dbReference>
<evidence type="ECO:0000256" key="12">
    <source>
        <dbReference type="ARBA" id="ARBA00022842"/>
    </source>
</evidence>
<evidence type="ECO:0000256" key="9">
    <source>
        <dbReference type="ARBA" id="ARBA00022741"/>
    </source>
</evidence>
<dbReference type="SMART" id="SM00220">
    <property type="entry name" value="S_TKc"/>
    <property type="match status" value="1"/>
</dbReference>
<evidence type="ECO:0000256" key="3">
    <source>
        <dbReference type="ARBA" id="ARBA00012513"/>
    </source>
</evidence>
<evidence type="ECO:0000256" key="10">
    <source>
        <dbReference type="ARBA" id="ARBA00022777"/>
    </source>
</evidence>
<dbReference type="PROSITE" id="PS50011">
    <property type="entry name" value="PROTEIN_KINASE_DOM"/>
    <property type="match status" value="1"/>
</dbReference>
<protein>
    <recommendedName>
        <fullName evidence="3">non-specific serine/threonine protein kinase</fullName>
        <ecNumber evidence="3">2.7.11.1</ecNumber>
    </recommendedName>
</protein>
<dbReference type="GO" id="GO:0005737">
    <property type="term" value="C:cytoplasm"/>
    <property type="evidence" value="ECO:0007669"/>
    <property type="project" value="UniProtKB-SubCell"/>
</dbReference>
<keyword evidence="4" id="KW-0963">Cytoplasm</keyword>